<sequence length="207" mass="22692">MILMIDNYDSFTYNIVQYFGELQQDIRVWHNDEISIDEIKALAPDAIVIGPGPCDPDSAGISLEVIDTFKGIIPILGICLGHQAIGQAFGGKVVKANEVMHGRLSAIYHNGQGAFVNLPNPAQFTRYHSLVIDQASLPECFEVSAWTQNVDGSIDAIMGIRHREFAIEGVQFHPESILSEAGYQLLNNFLQTHNLAAISSDELPQVG</sequence>
<keyword evidence="3" id="KW-0032">Aminotransferase</keyword>
<dbReference type="EC" id="2.6.1.85" evidence="3"/>
<dbReference type="GO" id="GO:0005829">
    <property type="term" value="C:cytosol"/>
    <property type="evidence" value="ECO:0007669"/>
    <property type="project" value="TreeGrafter"/>
</dbReference>
<dbReference type="PROSITE" id="PS51273">
    <property type="entry name" value="GATASE_TYPE_1"/>
    <property type="match status" value="1"/>
</dbReference>
<dbReference type="InterPro" id="IPR050472">
    <property type="entry name" value="Anth_synth/Amidotransfase"/>
</dbReference>
<name>A0A839TA06_9GAMM</name>
<keyword evidence="3" id="KW-0808">Transferase</keyword>
<dbReference type="Gene3D" id="3.40.50.880">
    <property type="match status" value="1"/>
</dbReference>
<accession>A0A839TA06</accession>
<dbReference type="RefSeq" id="WP_183618359.1">
    <property type="nucleotide sequence ID" value="NZ_CAJHAH010000002.1"/>
</dbReference>
<dbReference type="Pfam" id="PF00117">
    <property type="entry name" value="GATase"/>
    <property type="match status" value="1"/>
</dbReference>
<evidence type="ECO:0000259" key="2">
    <source>
        <dbReference type="Pfam" id="PF00117"/>
    </source>
</evidence>
<dbReference type="PRINTS" id="PR00099">
    <property type="entry name" value="CPSGATASE"/>
</dbReference>
<proteinExistence type="predicted"/>
<evidence type="ECO:0000313" key="3">
    <source>
        <dbReference type="EMBL" id="MBB3105958.1"/>
    </source>
</evidence>
<dbReference type="PRINTS" id="PR00097">
    <property type="entry name" value="ANTSNTHASEII"/>
</dbReference>
<dbReference type="PANTHER" id="PTHR43418:SF4">
    <property type="entry name" value="MULTIFUNCTIONAL TRYPTOPHAN BIOSYNTHESIS PROTEIN"/>
    <property type="match status" value="1"/>
</dbReference>
<feature type="domain" description="Glutamine amidotransferase" evidence="2">
    <location>
        <begin position="3"/>
        <end position="190"/>
    </location>
</feature>
<dbReference type="InterPro" id="IPR006221">
    <property type="entry name" value="TrpG/PapA_dom"/>
</dbReference>
<dbReference type="GO" id="GO:0046820">
    <property type="term" value="F:4-amino-4-deoxychorismate synthase activity"/>
    <property type="evidence" value="ECO:0007669"/>
    <property type="project" value="UniProtKB-EC"/>
</dbReference>
<dbReference type="EC" id="4.1.3.27" evidence="3"/>
<organism evidence="3 4">
    <name type="scientific">Psychrobacter luti</name>
    <dbReference type="NCBI Taxonomy" id="198481"/>
    <lineage>
        <taxon>Bacteria</taxon>
        <taxon>Pseudomonadati</taxon>
        <taxon>Pseudomonadota</taxon>
        <taxon>Gammaproteobacteria</taxon>
        <taxon>Moraxellales</taxon>
        <taxon>Moraxellaceae</taxon>
        <taxon>Psychrobacter</taxon>
    </lineage>
</organism>
<reference evidence="3 4" key="1">
    <citation type="submission" date="2020-08" db="EMBL/GenBank/DDBJ databases">
        <title>Genomic Encyclopedia of Type Strains, Phase III (KMG-III): the genomes of soil and plant-associated and newly described type strains.</title>
        <authorList>
            <person name="Whitman W."/>
        </authorList>
    </citation>
    <scope>NUCLEOTIDE SEQUENCE [LARGE SCALE GENOMIC DNA]</scope>
    <source>
        <strain evidence="3 4">CECT 5885</strain>
    </source>
</reference>
<keyword evidence="1" id="KW-0315">Glutamine amidotransferase</keyword>
<evidence type="ECO:0000313" key="4">
    <source>
        <dbReference type="Proteomes" id="UP000588111"/>
    </source>
</evidence>
<dbReference type="AlphaFoldDB" id="A0A839TA06"/>
<evidence type="ECO:0000256" key="1">
    <source>
        <dbReference type="ARBA" id="ARBA00022962"/>
    </source>
</evidence>
<gene>
    <name evidence="3" type="ORF">FHS24_000449</name>
</gene>
<protein>
    <submittedName>
        <fullName evidence="3">Anthranilate synthase component 2/para-aminobenzoate synthetase component 2</fullName>
        <ecNumber evidence="3">2.6.1.85</ecNumber>
        <ecNumber evidence="3">4.1.3.27</ecNumber>
    </submittedName>
</protein>
<dbReference type="GO" id="GO:0004049">
    <property type="term" value="F:anthranilate synthase activity"/>
    <property type="evidence" value="ECO:0007669"/>
    <property type="project" value="UniProtKB-EC"/>
</dbReference>
<dbReference type="PANTHER" id="PTHR43418">
    <property type="entry name" value="MULTIFUNCTIONAL TRYPTOPHAN BIOSYNTHESIS PROTEIN-RELATED"/>
    <property type="match status" value="1"/>
</dbReference>
<keyword evidence="3" id="KW-0456">Lyase</keyword>
<comment type="caution">
    <text evidence="3">The sequence shown here is derived from an EMBL/GenBank/DDBJ whole genome shotgun (WGS) entry which is preliminary data.</text>
</comment>
<keyword evidence="4" id="KW-1185">Reference proteome</keyword>
<dbReference type="EMBL" id="JACHXL010000001">
    <property type="protein sequence ID" value="MBB3105958.1"/>
    <property type="molecule type" value="Genomic_DNA"/>
</dbReference>
<dbReference type="PRINTS" id="PR00096">
    <property type="entry name" value="GATASE"/>
</dbReference>
<dbReference type="Proteomes" id="UP000588111">
    <property type="component" value="Unassembled WGS sequence"/>
</dbReference>
<dbReference type="GO" id="GO:0000162">
    <property type="term" value="P:L-tryptophan biosynthetic process"/>
    <property type="evidence" value="ECO:0007669"/>
    <property type="project" value="TreeGrafter"/>
</dbReference>
<dbReference type="NCBIfam" id="TIGR00566">
    <property type="entry name" value="trpG_papA"/>
    <property type="match status" value="1"/>
</dbReference>
<dbReference type="FunFam" id="3.40.50.880:FF:000003">
    <property type="entry name" value="Anthranilate synthase component II"/>
    <property type="match status" value="1"/>
</dbReference>
<dbReference type="SUPFAM" id="SSF52317">
    <property type="entry name" value="Class I glutamine amidotransferase-like"/>
    <property type="match status" value="1"/>
</dbReference>
<dbReference type="InterPro" id="IPR017926">
    <property type="entry name" value="GATASE"/>
</dbReference>
<dbReference type="CDD" id="cd01743">
    <property type="entry name" value="GATase1_Anthranilate_Synthase"/>
    <property type="match status" value="1"/>
</dbReference>
<dbReference type="InterPro" id="IPR029062">
    <property type="entry name" value="Class_I_gatase-like"/>
</dbReference>